<accession>A0A9N7TNZ0</accession>
<feature type="region of interest" description="Disordered" evidence="1">
    <location>
        <begin position="1"/>
        <end position="23"/>
    </location>
</feature>
<sequence>MQPDSISGVLAQEEEPEEERHLHSSNMSLILSLGQWRHTLATCPRLPTEISTAVPKEEAYCRLPNKSPGNCSQSLGNRPNSPFVKKLAAATSTAVGSGTESPEL</sequence>
<proteinExistence type="predicted"/>
<evidence type="ECO:0000313" key="2">
    <source>
        <dbReference type="EMBL" id="CAB1415553.1"/>
    </source>
</evidence>
<evidence type="ECO:0000256" key="1">
    <source>
        <dbReference type="SAM" id="MobiDB-lite"/>
    </source>
</evidence>
<organism evidence="2 3">
    <name type="scientific">Pleuronectes platessa</name>
    <name type="common">European plaice</name>
    <dbReference type="NCBI Taxonomy" id="8262"/>
    <lineage>
        <taxon>Eukaryota</taxon>
        <taxon>Metazoa</taxon>
        <taxon>Chordata</taxon>
        <taxon>Craniata</taxon>
        <taxon>Vertebrata</taxon>
        <taxon>Euteleostomi</taxon>
        <taxon>Actinopterygii</taxon>
        <taxon>Neopterygii</taxon>
        <taxon>Teleostei</taxon>
        <taxon>Neoteleostei</taxon>
        <taxon>Acanthomorphata</taxon>
        <taxon>Carangaria</taxon>
        <taxon>Pleuronectiformes</taxon>
        <taxon>Pleuronectoidei</taxon>
        <taxon>Pleuronectidae</taxon>
        <taxon>Pleuronectes</taxon>
    </lineage>
</organism>
<reference evidence="2" key="1">
    <citation type="submission" date="2020-03" db="EMBL/GenBank/DDBJ databases">
        <authorList>
            <person name="Weist P."/>
        </authorList>
    </citation>
    <scope>NUCLEOTIDE SEQUENCE</scope>
</reference>
<gene>
    <name evidence="2" type="ORF">PLEPLA_LOCUS3270</name>
</gene>
<keyword evidence="3" id="KW-1185">Reference proteome</keyword>
<protein>
    <submittedName>
        <fullName evidence="2">Uncharacterized protein</fullName>
    </submittedName>
</protein>
<name>A0A9N7TNZ0_PLEPL</name>
<dbReference type="EMBL" id="CADEAL010000161">
    <property type="protein sequence ID" value="CAB1415553.1"/>
    <property type="molecule type" value="Genomic_DNA"/>
</dbReference>
<evidence type="ECO:0000313" key="3">
    <source>
        <dbReference type="Proteomes" id="UP001153269"/>
    </source>
</evidence>
<dbReference type="Proteomes" id="UP001153269">
    <property type="component" value="Unassembled WGS sequence"/>
</dbReference>
<dbReference type="AlphaFoldDB" id="A0A9N7TNZ0"/>
<comment type="caution">
    <text evidence="2">The sequence shown here is derived from an EMBL/GenBank/DDBJ whole genome shotgun (WGS) entry which is preliminary data.</text>
</comment>